<proteinExistence type="inferred from homology"/>
<evidence type="ECO:0000256" key="15">
    <source>
        <dbReference type="PIRSR" id="PIRSR006769-1"/>
    </source>
</evidence>
<feature type="binding site" evidence="17">
    <location>
        <position position="77"/>
    </location>
    <ligand>
        <name>Zn(2+)</name>
        <dbReference type="ChEBI" id="CHEBI:29105"/>
        <note>catalytic</note>
    </ligand>
</feature>
<keyword evidence="20" id="KW-1185">Reference proteome</keyword>
<comment type="pathway">
    <text evidence="3 14">Cofactor biosynthesis; riboflavin biosynthesis; 5-amino-6-(D-ribitylamino)uracil from GTP: step 3/4.</text>
</comment>
<dbReference type="InterPro" id="IPR024072">
    <property type="entry name" value="DHFR-like_dom_sf"/>
</dbReference>
<evidence type="ECO:0000256" key="5">
    <source>
        <dbReference type="ARBA" id="ARBA00007417"/>
    </source>
</evidence>
<evidence type="ECO:0000259" key="18">
    <source>
        <dbReference type="PROSITE" id="PS51747"/>
    </source>
</evidence>
<dbReference type="EC" id="1.1.1.193" evidence="14"/>
<evidence type="ECO:0000256" key="9">
    <source>
        <dbReference type="ARBA" id="ARBA00022857"/>
    </source>
</evidence>
<protein>
    <recommendedName>
        <fullName evidence="14">Riboflavin biosynthesis protein RibD</fullName>
    </recommendedName>
    <domain>
        <recommendedName>
            <fullName evidence="14">Diaminohydroxyphosphoribosylaminopyrimidine deaminase</fullName>
            <shortName evidence="14">DRAP deaminase</shortName>
            <ecNumber evidence="14">3.5.4.26</ecNumber>
        </recommendedName>
        <alternativeName>
            <fullName evidence="14">Riboflavin-specific deaminase</fullName>
        </alternativeName>
    </domain>
    <domain>
        <recommendedName>
            <fullName evidence="14">5-amino-6-(5-phosphoribosylamino)uracil reductase</fullName>
            <ecNumber evidence="14">1.1.1.193</ecNumber>
        </recommendedName>
        <alternativeName>
            <fullName evidence="14">HTP reductase</fullName>
        </alternativeName>
    </domain>
</protein>
<dbReference type="GO" id="GO:0046872">
    <property type="term" value="F:metal ion binding"/>
    <property type="evidence" value="ECO:0007669"/>
    <property type="project" value="UniProtKB-KW"/>
</dbReference>
<feature type="binding site" evidence="17">
    <location>
        <position position="86"/>
    </location>
    <ligand>
        <name>Zn(2+)</name>
        <dbReference type="ChEBI" id="CHEBI:29105"/>
        <note>catalytic</note>
    </ligand>
</feature>
<comment type="similarity">
    <text evidence="5 14">In the C-terminal section; belongs to the HTP reductase family.</text>
</comment>
<dbReference type="GO" id="GO:0050661">
    <property type="term" value="F:NADP binding"/>
    <property type="evidence" value="ECO:0007669"/>
    <property type="project" value="InterPro"/>
</dbReference>
<feature type="binding site" evidence="16">
    <location>
        <begin position="299"/>
        <end position="305"/>
    </location>
    <ligand>
        <name>NADP(+)</name>
        <dbReference type="ChEBI" id="CHEBI:58349"/>
    </ligand>
</feature>
<feature type="binding site" evidence="16">
    <location>
        <position position="156"/>
    </location>
    <ligand>
        <name>NADP(+)</name>
        <dbReference type="ChEBI" id="CHEBI:58349"/>
    </ligand>
</feature>
<feature type="binding site" evidence="16">
    <location>
        <position position="186"/>
    </location>
    <ligand>
        <name>substrate</name>
    </ligand>
</feature>
<keyword evidence="14" id="KW-0686">Riboflavin biosynthesis</keyword>
<evidence type="ECO:0000256" key="4">
    <source>
        <dbReference type="ARBA" id="ARBA00005259"/>
    </source>
</evidence>
<feature type="binding site" evidence="16">
    <location>
        <position position="172"/>
    </location>
    <ligand>
        <name>NADP(+)</name>
        <dbReference type="ChEBI" id="CHEBI:58349"/>
    </ligand>
</feature>
<feature type="binding site" evidence="16">
    <location>
        <position position="202"/>
    </location>
    <ligand>
        <name>NADP(+)</name>
        <dbReference type="ChEBI" id="CHEBI:58349"/>
    </ligand>
</feature>
<evidence type="ECO:0000256" key="7">
    <source>
        <dbReference type="ARBA" id="ARBA00022801"/>
    </source>
</evidence>
<evidence type="ECO:0000256" key="11">
    <source>
        <dbReference type="ARBA" id="ARBA00023268"/>
    </source>
</evidence>
<feature type="binding site" evidence="17">
    <location>
        <position position="52"/>
    </location>
    <ligand>
        <name>Zn(2+)</name>
        <dbReference type="ChEBI" id="CHEBI:29105"/>
        <note>catalytic</note>
    </ligand>
</feature>
<reference evidence="19" key="1">
    <citation type="submission" date="2022-01" db="EMBL/GenBank/DDBJ databases">
        <title>Collection of gut derived symbiotic bacterial strains cultured from healthy donors.</title>
        <authorList>
            <person name="Lin H."/>
            <person name="Kohout C."/>
            <person name="Waligurski E."/>
            <person name="Pamer E.G."/>
        </authorList>
    </citation>
    <scope>NUCLEOTIDE SEQUENCE</scope>
    <source>
        <strain evidence="19">MSK.14.39</strain>
    </source>
</reference>
<feature type="binding site" evidence="16">
    <location>
        <position position="206"/>
    </location>
    <ligand>
        <name>substrate</name>
    </ligand>
</feature>
<evidence type="ECO:0000256" key="17">
    <source>
        <dbReference type="PIRSR" id="PIRSR006769-3"/>
    </source>
</evidence>
<evidence type="ECO:0000256" key="12">
    <source>
        <dbReference type="ARBA" id="ARBA00049861"/>
    </source>
</evidence>
<dbReference type="InterPro" id="IPR011549">
    <property type="entry name" value="RibD_C"/>
</dbReference>
<dbReference type="Pfam" id="PF00383">
    <property type="entry name" value="dCMP_cyt_deam_1"/>
    <property type="match status" value="1"/>
</dbReference>
<evidence type="ECO:0000256" key="8">
    <source>
        <dbReference type="ARBA" id="ARBA00022833"/>
    </source>
</evidence>
<dbReference type="GO" id="GO:0008835">
    <property type="term" value="F:diaminohydroxyphosphoribosylaminopyrimidine deaminase activity"/>
    <property type="evidence" value="ECO:0007669"/>
    <property type="project" value="UniProtKB-EC"/>
</dbReference>
<dbReference type="RefSeq" id="WP_226808138.1">
    <property type="nucleotide sequence ID" value="NZ_JAHLOA010000008.1"/>
</dbReference>
<dbReference type="SUPFAM" id="SSF53597">
    <property type="entry name" value="Dihydrofolate reductase-like"/>
    <property type="match status" value="1"/>
</dbReference>
<dbReference type="EC" id="3.5.4.26" evidence="14"/>
<feature type="active site" description="Proton donor" evidence="15">
    <location>
        <position position="54"/>
    </location>
</feature>
<comment type="pathway">
    <text evidence="2 14">Cofactor biosynthesis; riboflavin biosynthesis; 5-amino-6-(D-ribitylamino)uracil from GTP: step 2/4.</text>
</comment>
<evidence type="ECO:0000313" key="20">
    <source>
        <dbReference type="Proteomes" id="UP001108123"/>
    </source>
</evidence>
<dbReference type="GO" id="GO:0009231">
    <property type="term" value="P:riboflavin biosynthetic process"/>
    <property type="evidence" value="ECO:0007669"/>
    <property type="project" value="UniProtKB-KW"/>
</dbReference>
<keyword evidence="9 14" id="KW-0521">NADP</keyword>
<evidence type="ECO:0000256" key="3">
    <source>
        <dbReference type="ARBA" id="ARBA00004910"/>
    </source>
</evidence>
<feature type="binding site" evidence="16">
    <location>
        <position position="209"/>
    </location>
    <ligand>
        <name>substrate</name>
    </ligand>
</feature>
<feature type="domain" description="CMP/dCMP-type deaminase" evidence="18">
    <location>
        <begin position="3"/>
        <end position="116"/>
    </location>
</feature>
<dbReference type="InterPro" id="IPR002734">
    <property type="entry name" value="RibDG_C"/>
</dbReference>
<comment type="cofactor">
    <cofactor evidence="14 17">
        <name>Zn(2+)</name>
        <dbReference type="ChEBI" id="CHEBI:29105"/>
    </cofactor>
    <text evidence="14 17">Binds 1 zinc ion.</text>
</comment>
<dbReference type="Gene3D" id="3.40.430.10">
    <property type="entry name" value="Dihydrofolate Reductase, subunit A"/>
    <property type="match status" value="1"/>
</dbReference>
<keyword evidence="6 14" id="KW-0479">Metal-binding</keyword>
<dbReference type="EMBL" id="JAKNID010000008">
    <property type="protein sequence ID" value="MCG4564545.1"/>
    <property type="molecule type" value="Genomic_DNA"/>
</dbReference>
<dbReference type="Pfam" id="PF01872">
    <property type="entry name" value="RibD_C"/>
    <property type="match status" value="1"/>
</dbReference>
<accession>A0A9Q4ABP0</accession>
<dbReference type="CDD" id="cd01284">
    <property type="entry name" value="Riboflavin_deaminase-reductase"/>
    <property type="match status" value="1"/>
</dbReference>
<dbReference type="InterPro" id="IPR002125">
    <property type="entry name" value="CMP_dCMP_dom"/>
</dbReference>
<comment type="caution">
    <text evidence="19">The sequence shown here is derived from an EMBL/GenBank/DDBJ whole genome shotgun (WGS) entry which is preliminary data.</text>
</comment>
<evidence type="ECO:0000256" key="2">
    <source>
        <dbReference type="ARBA" id="ARBA00004882"/>
    </source>
</evidence>
<evidence type="ECO:0000313" key="19">
    <source>
        <dbReference type="EMBL" id="MCG4564545.1"/>
    </source>
</evidence>
<keyword evidence="8 14" id="KW-0862">Zinc</keyword>
<evidence type="ECO:0000256" key="14">
    <source>
        <dbReference type="PIRNR" id="PIRNR006769"/>
    </source>
</evidence>
<dbReference type="PIRSF" id="PIRSF006769">
    <property type="entry name" value="RibD"/>
    <property type="match status" value="1"/>
</dbReference>
<dbReference type="InterPro" id="IPR016193">
    <property type="entry name" value="Cytidine_deaminase-like"/>
</dbReference>
<feature type="binding site" evidence="16">
    <location>
        <position position="198"/>
    </location>
    <ligand>
        <name>NADP(+)</name>
        <dbReference type="ChEBI" id="CHEBI:58349"/>
    </ligand>
</feature>
<dbReference type="PROSITE" id="PS51747">
    <property type="entry name" value="CYT_DCMP_DEAMINASES_2"/>
    <property type="match status" value="1"/>
</dbReference>
<dbReference type="Proteomes" id="UP001108123">
    <property type="component" value="Unassembled WGS sequence"/>
</dbReference>
<dbReference type="InterPro" id="IPR050765">
    <property type="entry name" value="Riboflavin_Biosynth_HTPR"/>
</dbReference>
<evidence type="ECO:0000256" key="6">
    <source>
        <dbReference type="ARBA" id="ARBA00022723"/>
    </source>
</evidence>
<comment type="function">
    <text evidence="1 14">Converts 2,5-diamino-6-(ribosylamino)-4(3h)-pyrimidinone 5'-phosphate into 5-amino-6-(ribosylamino)-2,4(1h,3h)-pyrimidinedione 5'-phosphate.</text>
</comment>
<gene>
    <name evidence="19" type="primary">ribD</name>
    <name evidence="19" type="ORF">L0P62_03685</name>
</gene>
<keyword evidence="7 14" id="KW-0378">Hydrolase</keyword>
<dbReference type="FunFam" id="3.40.140.10:FF:000025">
    <property type="entry name" value="Riboflavin biosynthesis protein RibD"/>
    <property type="match status" value="1"/>
</dbReference>
<evidence type="ECO:0000256" key="13">
    <source>
        <dbReference type="ARBA" id="ARBA00049886"/>
    </source>
</evidence>
<feature type="binding site" evidence="16">
    <location>
        <position position="297"/>
    </location>
    <ligand>
        <name>substrate</name>
    </ligand>
</feature>
<dbReference type="InterPro" id="IPR004794">
    <property type="entry name" value="Eubact_RibD"/>
</dbReference>
<evidence type="ECO:0000256" key="10">
    <source>
        <dbReference type="ARBA" id="ARBA00023002"/>
    </source>
</evidence>
<feature type="binding site" evidence="16">
    <location>
        <position position="170"/>
    </location>
    <ligand>
        <name>substrate</name>
    </ligand>
</feature>
<dbReference type="Gene3D" id="3.40.140.10">
    <property type="entry name" value="Cytidine Deaminase, domain 2"/>
    <property type="match status" value="1"/>
</dbReference>
<dbReference type="PANTHER" id="PTHR38011">
    <property type="entry name" value="DIHYDROFOLATE REDUCTASE FAMILY PROTEIN (AFU_ORTHOLOGUE AFUA_8G06820)"/>
    <property type="match status" value="1"/>
</dbReference>
<dbReference type="GO" id="GO:0008703">
    <property type="term" value="F:5-amino-6-(5-phosphoribosylamino)uracil reductase activity"/>
    <property type="evidence" value="ECO:0007669"/>
    <property type="project" value="UniProtKB-EC"/>
</dbReference>
<evidence type="ECO:0000256" key="16">
    <source>
        <dbReference type="PIRSR" id="PIRSR006769-2"/>
    </source>
</evidence>
<evidence type="ECO:0000256" key="1">
    <source>
        <dbReference type="ARBA" id="ARBA00002151"/>
    </source>
</evidence>
<feature type="binding site" evidence="16">
    <location>
        <position position="225"/>
    </location>
    <ligand>
        <name>NADP(+)</name>
        <dbReference type="ChEBI" id="CHEBI:58349"/>
    </ligand>
</feature>
<sequence>MKFNDEYFMEKALELSKNGIGFTNPNPLVGALIVKNGDIIGAGYHKQYGKEHAEINAFNSAKENVEGSTMYITLEPCSHHGKTPPCVNEIIKRGIKRVVIAMEDPNPLVSGRGINLLLENGIDVKVGVKKEKAEKINEIFIKYIKNNRPFCILKAGMSLDGKIATYTGDSKWITNIDSRMYSHKLRHRVSGITVGINTVLKDNPTLNTRIKNEKCKSPIRIILDSHGRIPIESNVLNTLDIAETIVVVTEDARKENIKKIRSIGAEVIISPLKQGKVDLNFLMNELGKRKIDSLLIEGGGEVNFSFLKEGLVDKVIFFIAPKLIGGVSSKTPVEGKGVGLLKNTPQLKNINTFKLGEDVVIEGYL</sequence>
<keyword evidence="11" id="KW-0511">Multifunctional enzyme</keyword>
<dbReference type="PANTHER" id="PTHR38011:SF7">
    <property type="entry name" value="2,5-DIAMINO-6-RIBOSYLAMINO-4(3H)-PYRIMIDINONE 5'-PHOSPHATE REDUCTASE"/>
    <property type="match status" value="1"/>
</dbReference>
<dbReference type="NCBIfam" id="TIGR00326">
    <property type="entry name" value="eubact_ribD"/>
    <property type="match status" value="1"/>
</dbReference>
<organism evidence="19 20">
    <name type="scientific">Anaerosalibacter bizertensis</name>
    <dbReference type="NCBI Taxonomy" id="932217"/>
    <lineage>
        <taxon>Bacteria</taxon>
        <taxon>Bacillati</taxon>
        <taxon>Bacillota</taxon>
        <taxon>Tissierellia</taxon>
        <taxon>Tissierellales</taxon>
        <taxon>Sporanaerobacteraceae</taxon>
        <taxon>Anaerosalibacter</taxon>
    </lineage>
</organism>
<comment type="catalytic activity">
    <reaction evidence="12 14">
        <text>5-amino-6-(5-phospho-D-ribitylamino)uracil + NADP(+) = 5-amino-6-(5-phospho-D-ribosylamino)uracil + NADPH + H(+)</text>
        <dbReference type="Rhea" id="RHEA:17845"/>
        <dbReference type="ChEBI" id="CHEBI:15378"/>
        <dbReference type="ChEBI" id="CHEBI:57783"/>
        <dbReference type="ChEBI" id="CHEBI:58349"/>
        <dbReference type="ChEBI" id="CHEBI:58421"/>
        <dbReference type="ChEBI" id="CHEBI:58453"/>
        <dbReference type="EC" id="1.1.1.193"/>
    </reaction>
</comment>
<dbReference type="AlphaFoldDB" id="A0A9Q4ABP0"/>
<dbReference type="SUPFAM" id="SSF53927">
    <property type="entry name" value="Cytidine deaminase-like"/>
    <property type="match status" value="1"/>
</dbReference>
<comment type="catalytic activity">
    <reaction evidence="13 14">
        <text>2,5-diamino-6-hydroxy-4-(5-phosphoribosylamino)-pyrimidine + H2O + H(+) = 5-amino-6-(5-phospho-D-ribosylamino)uracil + NH4(+)</text>
        <dbReference type="Rhea" id="RHEA:21868"/>
        <dbReference type="ChEBI" id="CHEBI:15377"/>
        <dbReference type="ChEBI" id="CHEBI:15378"/>
        <dbReference type="ChEBI" id="CHEBI:28938"/>
        <dbReference type="ChEBI" id="CHEBI:58453"/>
        <dbReference type="ChEBI" id="CHEBI:58614"/>
        <dbReference type="EC" id="3.5.4.26"/>
    </reaction>
</comment>
<keyword evidence="10 14" id="KW-0560">Oxidoreductase</keyword>
<name>A0A9Q4ABP0_9FIRM</name>
<dbReference type="NCBIfam" id="TIGR00227">
    <property type="entry name" value="ribD_Cterm"/>
    <property type="match status" value="1"/>
</dbReference>
<comment type="similarity">
    <text evidence="4 14">In the N-terminal section; belongs to the cytidine and deoxycytidylate deaminase family.</text>
</comment>